<dbReference type="InterPro" id="IPR021279">
    <property type="entry name" value="DUF2721"/>
</dbReference>
<dbReference type="KEGG" id="ccos:Pan44_32220"/>
<organism evidence="2 3">
    <name type="scientific">Caulifigura coniformis</name>
    <dbReference type="NCBI Taxonomy" id="2527983"/>
    <lineage>
        <taxon>Bacteria</taxon>
        <taxon>Pseudomonadati</taxon>
        <taxon>Planctomycetota</taxon>
        <taxon>Planctomycetia</taxon>
        <taxon>Planctomycetales</taxon>
        <taxon>Planctomycetaceae</taxon>
        <taxon>Caulifigura</taxon>
    </lineage>
</organism>
<protein>
    <recommendedName>
        <fullName evidence="4">DUF2721 domain-containing protein</fullName>
    </recommendedName>
</protein>
<dbReference type="EMBL" id="CP036271">
    <property type="protein sequence ID" value="QDT55180.1"/>
    <property type="molecule type" value="Genomic_DNA"/>
</dbReference>
<name>A0A517SGE2_9PLAN</name>
<sequence>MPDWSDNPFALLTFIAAPAILTNSSSVMTMGTSNRFARSIDRTRALAALVENKRANPDDDLNLYLKLLKTAERRTHMLVRALTCFYLAVGSFAAAALISLIGAAFFMAHLETLRMACMAVALVSGLFGVGGLVSGSTILVFESRMTLKMLMDESEMRERRGIAAAGGSTV</sequence>
<keyword evidence="1" id="KW-1133">Transmembrane helix</keyword>
<proteinExistence type="predicted"/>
<dbReference type="AlphaFoldDB" id="A0A517SGE2"/>
<accession>A0A517SGE2</accession>
<dbReference type="Pfam" id="PF11026">
    <property type="entry name" value="DUF2721"/>
    <property type="match status" value="1"/>
</dbReference>
<evidence type="ECO:0000256" key="1">
    <source>
        <dbReference type="SAM" id="Phobius"/>
    </source>
</evidence>
<feature type="transmembrane region" description="Helical" evidence="1">
    <location>
        <begin position="113"/>
        <end position="141"/>
    </location>
</feature>
<gene>
    <name evidence="2" type="ORF">Pan44_32220</name>
</gene>
<keyword evidence="1" id="KW-0812">Transmembrane</keyword>
<keyword evidence="3" id="KW-1185">Reference proteome</keyword>
<evidence type="ECO:0008006" key="4">
    <source>
        <dbReference type="Google" id="ProtNLM"/>
    </source>
</evidence>
<dbReference type="InParanoid" id="A0A517SGE2"/>
<dbReference type="RefSeq" id="WP_197453365.1">
    <property type="nucleotide sequence ID" value="NZ_CP036271.1"/>
</dbReference>
<evidence type="ECO:0000313" key="2">
    <source>
        <dbReference type="EMBL" id="QDT55180.1"/>
    </source>
</evidence>
<feature type="transmembrane region" description="Helical" evidence="1">
    <location>
        <begin position="83"/>
        <end position="107"/>
    </location>
</feature>
<reference evidence="2 3" key="1">
    <citation type="submission" date="2019-02" db="EMBL/GenBank/DDBJ databases">
        <title>Deep-cultivation of Planctomycetes and their phenomic and genomic characterization uncovers novel biology.</title>
        <authorList>
            <person name="Wiegand S."/>
            <person name="Jogler M."/>
            <person name="Boedeker C."/>
            <person name="Pinto D."/>
            <person name="Vollmers J."/>
            <person name="Rivas-Marin E."/>
            <person name="Kohn T."/>
            <person name="Peeters S.H."/>
            <person name="Heuer A."/>
            <person name="Rast P."/>
            <person name="Oberbeckmann S."/>
            <person name="Bunk B."/>
            <person name="Jeske O."/>
            <person name="Meyerdierks A."/>
            <person name="Storesund J.E."/>
            <person name="Kallscheuer N."/>
            <person name="Luecker S."/>
            <person name="Lage O.M."/>
            <person name="Pohl T."/>
            <person name="Merkel B.J."/>
            <person name="Hornburger P."/>
            <person name="Mueller R.-W."/>
            <person name="Bruemmer F."/>
            <person name="Labrenz M."/>
            <person name="Spormann A.M."/>
            <person name="Op den Camp H."/>
            <person name="Overmann J."/>
            <person name="Amann R."/>
            <person name="Jetten M.S.M."/>
            <person name="Mascher T."/>
            <person name="Medema M.H."/>
            <person name="Devos D.P."/>
            <person name="Kaster A.-K."/>
            <person name="Ovreas L."/>
            <person name="Rohde M."/>
            <person name="Galperin M.Y."/>
            <person name="Jogler C."/>
        </authorList>
    </citation>
    <scope>NUCLEOTIDE SEQUENCE [LARGE SCALE GENOMIC DNA]</scope>
    <source>
        <strain evidence="2 3">Pan44</strain>
    </source>
</reference>
<evidence type="ECO:0000313" key="3">
    <source>
        <dbReference type="Proteomes" id="UP000315700"/>
    </source>
</evidence>
<keyword evidence="1" id="KW-0472">Membrane</keyword>
<dbReference type="Proteomes" id="UP000315700">
    <property type="component" value="Chromosome"/>
</dbReference>
<feature type="transmembrane region" description="Helical" evidence="1">
    <location>
        <begin position="12"/>
        <end position="32"/>
    </location>
</feature>